<reference evidence="1 2" key="1">
    <citation type="journal article" date="2016" name="Nat. Commun.">
        <title>Thousands of microbial genomes shed light on interconnected biogeochemical processes in an aquifer system.</title>
        <authorList>
            <person name="Anantharaman K."/>
            <person name="Brown C.T."/>
            <person name="Hug L.A."/>
            <person name="Sharon I."/>
            <person name="Castelle C.J."/>
            <person name="Probst A.J."/>
            <person name="Thomas B.C."/>
            <person name="Singh A."/>
            <person name="Wilkins M.J."/>
            <person name="Karaoz U."/>
            <person name="Brodie E.L."/>
            <person name="Williams K.H."/>
            <person name="Hubbard S.S."/>
            <person name="Banfield J.F."/>
        </authorList>
    </citation>
    <scope>NUCLEOTIDE SEQUENCE [LARGE SCALE GENOMIC DNA]</scope>
</reference>
<protein>
    <submittedName>
        <fullName evidence="1">Uncharacterized protein</fullName>
    </submittedName>
</protein>
<organism evidence="1 2">
    <name type="scientific">Candidatus Kerfeldbacteria bacterium RIFCSPHIGHO2_02_FULL_42_14</name>
    <dbReference type="NCBI Taxonomy" id="1798540"/>
    <lineage>
        <taxon>Bacteria</taxon>
        <taxon>Candidatus Kerfeldiibacteriota</taxon>
    </lineage>
</organism>
<dbReference type="AlphaFoldDB" id="A0A1G2ARR4"/>
<evidence type="ECO:0000313" key="1">
    <source>
        <dbReference type="EMBL" id="OGY79602.1"/>
    </source>
</evidence>
<gene>
    <name evidence="1" type="ORF">A3B74_02405</name>
</gene>
<name>A0A1G2ARR4_9BACT</name>
<evidence type="ECO:0000313" key="2">
    <source>
        <dbReference type="Proteomes" id="UP000177165"/>
    </source>
</evidence>
<proteinExistence type="predicted"/>
<dbReference type="EMBL" id="MHKB01000008">
    <property type="protein sequence ID" value="OGY79602.1"/>
    <property type="molecule type" value="Genomic_DNA"/>
</dbReference>
<sequence length="67" mass="8253">MHNWNIDLKELKKNKKQYTIWKLEQMVNFGLTGEKINKKELKKYWYKLDLDPAKKKFLSLLLWKKPS</sequence>
<comment type="caution">
    <text evidence="1">The sequence shown here is derived from an EMBL/GenBank/DDBJ whole genome shotgun (WGS) entry which is preliminary data.</text>
</comment>
<dbReference type="Proteomes" id="UP000177165">
    <property type="component" value="Unassembled WGS sequence"/>
</dbReference>
<dbReference type="STRING" id="1798540.A3B74_02405"/>
<accession>A0A1G2ARR4</accession>